<dbReference type="GO" id="GO:0005990">
    <property type="term" value="P:lactose catabolic process"/>
    <property type="evidence" value="ECO:0007669"/>
    <property type="project" value="TreeGrafter"/>
</dbReference>
<dbReference type="InterPro" id="IPR032312">
    <property type="entry name" value="LacZ_4"/>
</dbReference>
<dbReference type="InterPro" id="IPR017853">
    <property type="entry name" value="GH"/>
</dbReference>
<dbReference type="AlphaFoldDB" id="A0A0N1H736"/>
<evidence type="ECO:0000259" key="6">
    <source>
        <dbReference type="SMART" id="SM01038"/>
    </source>
</evidence>
<evidence type="ECO:0000256" key="4">
    <source>
        <dbReference type="ARBA" id="ARBA00023295"/>
    </source>
</evidence>
<feature type="domain" description="Beta galactosidase small chain/" evidence="6">
    <location>
        <begin position="382"/>
        <end position="669"/>
    </location>
</feature>
<dbReference type="PANTHER" id="PTHR46323">
    <property type="entry name" value="BETA-GALACTOSIDASE"/>
    <property type="match status" value="1"/>
</dbReference>
<dbReference type="InterPro" id="IPR006101">
    <property type="entry name" value="Glyco_hydro_2"/>
</dbReference>
<dbReference type="InterPro" id="IPR036156">
    <property type="entry name" value="Beta-gal/glucu_dom_sf"/>
</dbReference>
<comment type="caution">
    <text evidence="7">The sequence shown here is derived from an EMBL/GenBank/DDBJ whole genome shotgun (WGS) entry which is preliminary data.</text>
</comment>
<sequence>MVAMKQNNLNAIRTSHYPRHPSFFDVADELGFYVISEADLECHGFGVFSHSDEEAASWLSSNPAWAAAYLDRAQQLVERYKNHASIIIWSLGNECFYGTNHVRMYKYIKQRDSTRLIHYEPDKNASTADMYSRMYLSLDGIDAQLATFTDKPLILCEFAHSMGNGPGGLLDYIKKFRSEPRMQAGLIWEWSNHGLLAHNKRYSDGPDIGEYYAYGGDFGDEPNDADFILDGMMLSDHSPMPSIYEYSKTIQPVEVAFDSSSKQLTITNHYDFLDLSHLNVTWYVVMDGNETSRQSLELPRLAPHSNHSVAVPSFTSSLTDEAWLFIEFRLRDCRIWAKAGQVVAWEQIYLPKAASALTTRQIDCLNRLQASLNMSQTATHIKISSAETKFDFDLLRGNVSWEDSNHAILQRGPELNFYRALTQNDVAGDHREYWSQARVNEMHPQVRDVSWSSEPSTTSFPFTLTYSMRIAPKVLEWGCEAELIYTINPSTPRTLNLHVKGHFVGNSTPPTLPRIGLLTVLPGEFNQTSFFGRGPHENYRDSKQSARMGNYQKSLDELFTHYDYPQENGNRGDLRWLELHNAVTGATLRITMQDDQGQQRPFDFSARNYYAEDLDRARHPYELAWYRRNETVLNIDYAHNGLGSATCGPGPFEWYRLKPTPFEFTVTFELRN</sequence>
<dbReference type="VEuPathDB" id="FungiDB:AB675_11971"/>
<dbReference type="Pfam" id="PF16353">
    <property type="entry name" value="LacZ_4"/>
    <property type="match status" value="1"/>
</dbReference>
<dbReference type="InterPro" id="IPR006103">
    <property type="entry name" value="Glyco_hydro_2_cat"/>
</dbReference>
<dbReference type="SUPFAM" id="SSF51445">
    <property type="entry name" value="(Trans)glycosidases"/>
    <property type="match status" value="1"/>
</dbReference>
<dbReference type="InterPro" id="IPR004199">
    <property type="entry name" value="B-gal_small/dom_5"/>
</dbReference>
<keyword evidence="8" id="KW-1185">Reference proteome</keyword>
<dbReference type="SMART" id="SM01038">
    <property type="entry name" value="Bgal_small_N"/>
    <property type="match status" value="1"/>
</dbReference>
<dbReference type="InterPro" id="IPR050347">
    <property type="entry name" value="Bact_Beta-galactosidase"/>
</dbReference>
<keyword evidence="4" id="KW-0326">Glycosidase</keyword>
<dbReference type="InterPro" id="IPR013783">
    <property type="entry name" value="Ig-like_fold"/>
</dbReference>
<dbReference type="RefSeq" id="XP_017998297.1">
    <property type="nucleotide sequence ID" value="XM_018140864.1"/>
</dbReference>
<dbReference type="SUPFAM" id="SSF74650">
    <property type="entry name" value="Galactose mutarotase-like"/>
    <property type="match status" value="1"/>
</dbReference>
<dbReference type="InterPro" id="IPR011013">
    <property type="entry name" value="Gal_mutarotase_sf_dom"/>
</dbReference>
<reference evidence="7 8" key="1">
    <citation type="submission" date="2015-06" db="EMBL/GenBank/DDBJ databases">
        <title>Draft genome of the ant-associated black yeast Phialophora attae CBS 131958.</title>
        <authorList>
            <person name="Moreno L.F."/>
            <person name="Stielow B.J."/>
            <person name="de Hoog S."/>
            <person name="Vicente V.A."/>
            <person name="Weiss V.A."/>
            <person name="de Vries M."/>
            <person name="Cruz L.M."/>
            <person name="Souza E.M."/>
        </authorList>
    </citation>
    <scope>NUCLEOTIDE SEQUENCE [LARGE SCALE GENOMIC DNA]</scope>
    <source>
        <strain evidence="7 8">CBS 131958</strain>
    </source>
</reference>
<gene>
    <name evidence="7" type="ORF">AB675_11971</name>
</gene>
<dbReference type="EMBL" id="LFJN01000019">
    <property type="protein sequence ID" value="KPI38334.1"/>
    <property type="molecule type" value="Genomic_DNA"/>
</dbReference>
<dbReference type="SUPFAM" id="SSF49303">
    <property type="entry name" value="beta-Galactosidase/glucuronidase domain"/>
    <property type="match status" value="1"/>
</dbReference>
<dbReference type="GO" id="GO:0009341">
    <property type="term" value="C:beta-galactosidase complex"/>
    <property type="evidence" value="ECO:0007669"/>
    <property type="project" value="InterPro"/>
</dbReference>
<dbReference type="Gene3D" id="2.70.98.10">
    <property type="match status" value="1"/>
</dbReference>
<dbReference type="InterPro" id="IPR023230">
    <property type="entry name" value="Glyco_hydro_2_CS"/>
</dbReference>
<dbReference type="PRINTS" id="PR00132">
    <property type="entry name" value="GLHYDRLASE2"/>
</dbReference>
<evidence type="ECO:0000256" key="2">
    <source>
        <dbReference type="ARBA" id="ARBA00012756"/>
    </source>
</evidence>
<comment type="catalytic activity">
    <reaction evidence="1">
        <text>Hydrolysis of terminal non-reducing beta-D-galactose residues in beta-D-galactosides.</text>
        <dbReference type="EC" id="3.2.1.23"/>
    </reaction>
</comment>
<evidence type="ECO:0000256" key="5">
    <source>
        <dbReference type="ARBA" id="ARBA00032230"/>
    </source>
</evidence>
<dbReference type="Gene3D" id="2.60.40.10">
    <property type="entry name" value="Immunoglobulins"/>
    <property type="match status" value="1"/>
</dbReference>
<evidence type="ECO:0000256" key="3">
    <source>
        <dbReference type="ARBA" id="ARBA00022801"/>
    </source>
</evidence>
<accession>A0A0N1H736</accession>
<dbReference type="STRING" id="1664694.A0A0N1H736"/>
<dbReference type="GO" id="GO:0030246">
    <property type="term" value="F:carbohydrate binding"/>
    <property type="evidence" value="ECO:0007669"/>
    <property type="project" value="InterPro"/>
</dbReference>
<evidence type="ECO:0000313" key="7">
    <source>
        <dbReference type="EMBL" id="KPI38334.1"/>
    </source>
</evidence>
<dbReference type="Gene3D" id="3.20.20.80">
    <property type="entry name" value="Glycosidases"/>
    <property type="match status" value="1"/>
</dbReference>
<name>A0A0N1H736_9EURO</name>
<protein>
    <recommendedName>
        <fullName evidence="2">beta-galactosidase</fullName>
        <ecNumber evidence="2">3.2.1.23</ecNumber>
    </recommendedName>
    <alternativeName>
        <fullName evidence="5">Lactase</fullName>
    </alternativeName>
</protein>
<dbReference type="Pfam" id="PF02836">
    <property type="entry name" value="Glyco_hydro_2_C"/>
    <property type="match status" value="1"/>
</dbReference>
<dbReference type="GO" id="GO:0004565">
    <property type="term" value="F:beta-galactosidase activity"/>
    <property type="evidence" value="ECO:0007669"/>
    <property type="project" value="UniProtKB-EC"/>
</dbReference>
<proteinExistence type="predicted"/>
<dbReference type="Proteomes" id="UP000038010">
    <property type="component" value="Unassembled WGS sequence"/>
</dbReference>
<dbReference type="PROSITE" id="PS00719">
    <property type="entry name" value="GLYCOSYL_HYDROL_F2_1"/>
    <property type="match status" value="1"/>
</dbReference>
<dbReference type="PANTHER" id="PTHR46323:SF2">
    <property type="entry name" value="BETA-GALACTOSIDASE"/>
    <property type="match status" value="1"/>
</dbReference>
<evidence type="ECO:0000256" key="1">
    <source>
        <dbReference type="ARBA" id="ARBA00001412"/>
    </source>
</evidence>
<dbReference type="Pfam" id="PF02929">
    <property type="entry name" value="Bgal_small_N"/>
    <property type="match status" value="1"/>
</dbReference>
<organism evidence="7 8">
    <name type="scientific">Cyphellophora attinorum</name>
    <dbReference type="NCBI Taxonomy" id="1664694"/>
    <lineage>
        <taxon>Eukaryota</taxon>
        <taxon>Fungi</taxon>
        <taxon>Dikarya</taxon>
        <taxon>Ascomycota</taxon>
        <taxon>Pezizomycotina</taxon>
        <taxon>Eurotiomycetes</taxon>
        <taxon>Chaetothyriomycetidae</taxon>
        <taxon>Chaetothyriales</taxon>
        <taxon>Cyphellophoraceae</taxon>
        <taxon>Cyphellophora</taxon>
    </lineage>
</organism>
<keyword evidence="3" id="KW-0378">Hydrolase</keyword>
<dbReference type="GeneID" id="28732745"/>
<dbReference type="EC" id="3.2.1.23" evidence="2"/>
<dbReference type="InterPro" id="IPR014718">
    <property type="entry name" value="GH-type_carb-bd"/>
</dbReference>
<evidence type="ECO:0000313" key="8">
    <source>
        <dbReference type="Proteomes" id="UP000038010"/>
    </source>
</evidence>
<dbReference type="OrthoDB" id="408320at2759"/>